<dbReference type="SMART" id="SM00355">
    <property type="entry name" value="ZnF_C2H2"/>
    <property type="match status" value="2"/>
</dbReference>
<dbReference type="GO" id="GO:0000398">
    <property type="term" value="P:mRNA splicing, via spliceosome"/>
    <property type="evidence" value="ECO:0007669"/>
    <property type="project" value="InterPro"/>
</dbReference>
<evidence type="ECO:0000313" key="10">
    <source>
        <dbReference type="EMBL" id="CAD8097317.1"/>
    </source>
</evidence>
<organism evidence="10 11">
    <name type="scientific">Paramecium primaurelia</name>
    <dbReference type="NCBI Taxonomy" id="5886"/>
    <lineage>
        <taxon>Eukaryota</taxon>
        <taxon>Sar</taxon>
        <taxon>Alveolata</taxon>
        <taxon>Ciliophora</taxon>
        <taxon>Intramacronucleata</taxon>
        <taxon>Oligohymenophorea</taxon>
        <taxon>Peniculida</taxon>
        <taxon>Parameciidae</taxon>
        <taxon>Paramecium</taxon>
    </lineage>
</organism>
<evidence type="ECO:0000256" key="6">
    <source>
        <dbReference type="ARBA" id="ARBA00022833"/>
    </source>
</evidence>
<dbReference type="Pfam" id="PF12171">
    <property type="entry name" value="zf-C2H2_jaz"/>
    <property type="match status" value="1"/>
</dbReference>
<evidence type="ECO:0000256" key="5">
    <source>
        <dbReference type="ARBA" id="ARBA00022771"/>
    </source>
</evidence>
<keyword evidence="3" id="KW-0597">Phosphoprotein</keyword>
<evidence type="ECO:0000259" key="9">
    <source>
        <dbReference type="PROSITE" id="PS50171"/>
    </source>
</evidence>
<dbReference type="GO" id="GO:0005681">
    <property type="term" value="C:spliceosomal complex"/>
    <property type="evidence" value="ECO:0007669"/>
    <property type="project" value="InterPro"/>
</dbReference>
<dbReference type="InterPro" id="IPR021966">
    <property type="entry name" value="SF3a60_bindingd"/>
</dbReference>
<keyword evidence="6" id="KW-0862">Zinc</keyword>
<evidence type="ECO:0000256" key="4">
    <source>
        <dbReference type="ARBA" id="ARBA00022723"/>
    </source>
</evidence>
<dbReference type="GO" id="GO:0003723">
    <property type="term" value="F:RNA binding"/>
    <property type="evidence" value="ECO:0007669"/>
    <property type="project" value="InterPro"/>
</dbReference>
<dbReference type="InterPro" id="IPR022755">
    <property type="entry name" value="Znf_C2H2_jaz"/>
</dbReference>
<dbReference type="PANTHER" id="PTHR12786">
    <property type="entry name" value="SPLICING FACTOR SF3A-RELATED"/>
    <property type="match status" value="1"/>
</dbReference>
<dbReference type="InterPro" id="IPR024598">
    <property type="entry name" value="SF3a60/Prp9_C"/>
</dbReference>
<evidence type="ECO:0000256" key="7">
    <source>
        <dbReference type="ARBA" id="ARBA00023242"/>
    </source>
</evidence>
<dbReference type="Pfam" id="PF11931">
    <property type="entry name" value="SF3a60_Prp9_C"/>
    <property type="match status" value="1"/>
</dbReference>
<name>A0A8S1P2V0_PARPR</name>
<feature type="region of interest" description="Disordered" evidence="8">
    <location>
        <begin position="342"/>
        <end position="381"/>
    </location>
</feature>
<dbReference type="Pfam" id="PF16837">
    <property type="entry name" value="SF3A3"/>
    <property type="match status" value="1"/>
</dbReference>
<dbReference type="InterPro" id="IPR031774">
    <property type="entry name" value="SF3A3_dom"/>
</dbReference>
<evidence type="ECO:0000256" key="1">
    <source>
        <dbReference type="ARBA" id="ARBA00004123"/>
    </source>
</evidence>
<dbReference type="InterPro" id="IPR000690">
    <property type="entry name" value="Matrin/U1-C_Znf_C2H2"/>
</dbReference>
<reference evidence="10" key="1">
    <citation type="submission" date="2021-01" db="EMBL/GenBank/DDBJ databases">
        <authorList>
            <consortium name="Genoscope - CEA"/>
            <person name="William W."/>
        </authorList>
    </citation>
    <scope>NUCLEOTIDE SEQUENCE</scope>
</reference>
<keyword evidence="4" id="KW-0479">Metal-binding</keyword>
<dbReference type="Pfam" id="PF12108">
    <property type="entry name" value="SF3a60_bindingd"/>
    <property type="match status" value="1"/>
</dbReference>
<evidence type="ECO:0000256" key="8">
    <source>
        <dbReference type="SAM" id="MobiDB-lite"/>
    </source>
</evidence>
<dbReference type="Proteomes" id="UP000688137">
    <property type="component" value="Unassembled WGS sequence"/>
</dbReference>
<evidence type="ECO:0000313" key="11">
    <source>
        <dbReference type="Proteomes" id="UP000688137"/>
    </source>
</evidence>
<keyword evidence="5" id="KW-0863">Zinc-finger</keyword>
<comment type="subcellular location">
    <subcellularLocation>
        <location evidence="1">Nucleus</location>
    </subcellularLocation>
</comment>
<feature type="domain" description="Matrin-type" evidence="9">
    <location>
        <begin position="405"/>
        <end position="436"/>
    </location>
</feature>
<proteinExistence type="inferred from homology"/>
<protein>
    <recommendedName>
        <fullName evidence="9">Matrin-type domain-containing protein</fullName>
    </recommendedName>
</protein>
<keyword evidence="11" id="KW-1185">Reference proteome</keyword>
<keyword evidence="7" id="KW-0539">Nucleus</keyword>
<accession>A0A8S1P2V0</accession>
<dbReference type="InterPro" id="IPR013087">
    <property type="entry name" value="Znf_C2H2_type"/>
</dbReference>
<evidence type="ECO:0000256" key="2">
    <source>
        <dbReference type="ARBA" id="ARBA00008776"/>
    </source>
</evidence>
<dbReference type="GO" id="GO:0008270">
    <property type="term" value="F:zinc ion binding"/>
    <property type="evidence" value="ECO:0007669"/>
    <property type="project" value="UniProtKB-KW"/>
</dbReference>
<dbReference type="EMBL" id="CAJJDM010000106">
    <property type="protein sequence ID" value="CAD8097317.1"/>
    <property type="molecule type" value="Genomic_DNA"/>
</dbReference>
<sequence length="500" mass="59702">MSSTYLEQVRAAFSQIEVIEKTIVFCMQSKQVIPNQSVLLDHRIHNLIQMAQKTAADALILIDGADGWKKEEMNYLQGVGGSGDVWENFYERFKEIKDYHKRVTNVQTMQNKVEFYYEQAFAPPFKEPYFSGEEHHGRFLDMHASYKEFLNLKKLKESNKIKIGDYLWYLQNFQNFHDIPLYIKEKEGSKYKRYLINMLEYMRSFYQRVNPLQDVSKIEQKIDIDFQTQWENGQVKGWEHRKEETEEIRGHPHYCEACQKKFQNENTFVNHFDGKKHKALAKLKEKQIEQVIQSINQEEQPKEDNEGQKKKKMAYLEVAILQYKDTLQQQLNDTMNLVRKKQSRRYEENEDDEAVPVQDQQLDQPEEASSEDESPIYNPKNLPLGWDGRPIPYWLYKLHGLGVEYKCEICGNTSYWGRKAFEDHFQGWRHSYGMRCLRIPNTLHFKEITKIQDAISLYKKIQQDQERSKFRPEYEEEYEDTDGNLLNKKTYYDLKKQGLL</sequence>
<dbReference type="PROSITE" id="PS50171">
    <property type="entry name" value="ZF_MATRIN"/>
    <property type="match status" value="1"/>
</dbReference>
<dbReference type="AlphaFoldDB" id="A0A8S1P2V0"/>
<feature type="compositionally biased region" description="Acidic residues" evidence="8">
    <location>
        <begin position="364"/>
        <end position="374"/>
    </location>
</feature>
<dbReference type="PROSITE" id="PS00028">
    <property type="entry name" value="ZINC_FINGER_C2H2_1"/>
    <property type="match status" value="1"/>
</dbReference>
<dbReference type="PANTHER" id="PTHR12786:SF2">
    <property type="entry name" value="SPLICING FACTOR 3A SUBUNIT 3"/>
    <property type="match status" value="1"/>
</dbReference>
<evidence type="ECO:0000256" key="3">
    <source>
        <dbReference type="ARBA" id="ARBA00022553"/>
    </source>
</evidence>
<dbReference type="InterPro" id="IPR051421">
    <property type="entry name" value="RNA_Proc_DNA_Dmg_Regulator"/>
</dbReference>
<dbReference type="OMA" id="QRCYHEE"/>
<comment type="similarity">
    <text evidence="2">Belongs to the SF3A3 family.</text>
</comment>
<comment type="caution">
    <text evidence="10">The sequence shown here is derived from an EMBL/GenBank/DDBJ whole genome shotgun (WGS) entry which is preliminary data.</text>
</comment>
<gene>
    <name evidence="10" type="ORF">PPRIM_AZ9-3.1.T1030173</name>
</gene>